<reference evidence="1 2" key="1">
    <citation type="submission" date="2012-07" db="EMBL/GenBank/DDBJ databases">
        <title>The Genome Sequence of Facklamia ignava CCUG 37419.</title>
        <authorList>
            <consortium name="The Broad Institute Genome Sequencing Platform"/>
            <person name="Earl A."/>
            <person name="Ward D."/>
            <person name="Feldgarden M."/>
            <person name="Gevers D."/>
            <person name="Huys G."/>
            <person name="Walker B."/>
            <person name="Young S.K."/>
            <person name="Zeng Q."/>
            <person name="Gargeya S."/>
            <person name="Fitzgerald M."/>
            <person name="Haas B."/>
            <person name="Abouelleil A."/>
            <person name="Alvarado L."/>
            <person name="Arachchi H.M."/>
            <person name="Berlin A.M."/>
            <person name="Chapman S.B."/>
            <person name="Goldberg J."/>
            <person name="Griggs A."/>
            <person name="Gujja S."/>
            <person name="Hansen M."/>
            <person name="Howarth C."/>
            <person name="Imamovic A."/>
            <person name="Larimer J."/>
            <person name="McCowen C."/>
            <person name="Montmayeur A."/>
            <person name="Murphy C."/>
            <person name="Neiman D."/>
            <person name="Pearson M."/>
            <person name="Priest M."/>
            <person name="Roberts A."/>
            <person name="Saif S."/>
            <person name="Shea T."/>
            <person name="Sisk P."/>
            <person name="Sykes S."/>
            <person name="Wortman J."/>
            <person name="Nusbaum C."/>
            <person name="Birren B."/>
        </authorList>
    </citation>
    <scope>NUCLEOTIDE SEQUENCE [LARGE SCALE GENOMIC DNA]</scope>
    <source>
        <strain evidence="1 2">CCUG 37419</strain>
    </source>
</reference>
<dbReference type="GO" id="GO:0008967">
    <property type="term" value="F:phosphoglycolate phosphatase activity"/>
    <property type="evidence" value="ECO:0007669"/>
    <property type="project" value="TreeGrafter"/>
</dbReference>
<dbReference type="InterPro" id="IPR050155">
    <property type="entry name" value="HAD-like_hydrolase_sf"/>
</dbReference>
<sequence length="263" mass="30017">MGNFIFCIDSDGAVMDTMTYKHEDFFGPLAAEVFEVKDPKVFQENWEQINLYTKTRGVNRFVGLVKALDSVGYNNIDDLKEWVDSTESLSNDSLKEKLKVNNSENLRKALKWSELINSSLRDNKHDDEYFEGADHALKLLKEKGTVYVVSSANESAVKDEWTRHNLIQYVDDLYCQNRGKKEDVIAEFIRNGQPSNRILMVGDSPGDLTAATSNGALFYPILVGQEKESWNHLVDSELANILDGTYLKDNQKKLIDKFWSNLE</sequence>
<evidence type="ECO:0000313" key="2">
    <source>
        <dbReference type="Proteomes" id="UP000005147"/>
    </source>
</evidence>
<dbReference type="AlphaFoldDB" id="K1LR79"/>
<evidence type="ECO:0000313" key="1">
    <source>
        <dbReference type="EMBL" id="EKB57301.1"/>
    </source>
</evidence>
<protein>
    <recommendedName>
        <fullName evidence="3">HAD hydrolase, family IA</fullName>
    </recommendedName>
</protein>
<dbReference type="EMBL" id="AGZE01000018">
    <property type="protein sequence ID" value="EKB57301.1"/>
    <property type="molecule type" value="Genomic_DNA"/>
</dbReference>
<dbReference type="HOGENOM" id="CLU_979635_0_0_9"/>
<proteinExistence type="predicted"/>
<organism evidence="1 2">
    <name type="scientific">Falseniella ignava CCUG 37419</name>
    <dbReference type="NCBI Taxonomy" id="883112"/>
    <lineage>
        <taxon>Bacteria</taxon>
        <taxon>Bacillati</taxon>
        <taxon>Bacillota</taxon>
        <taxon>Bacilli</taxon>
        <taxon>Lactobacillales</taxon>
        <taxon>Aerococcaceae</taxon>
        <taxon>Falseniella</taxon>
    </lineage>
</organism>
<dbReference type="Pfam" id="PF13419">
    <property type="entry name" value="HAD_2"/>
    <property type="match status" value="1"/>
</dbReference>
<dbReference type="eggNOG" id="COG0546">
    <property type="taxonomic scope" value="Bacteria"/>
</dbReference>
<dbReference type="RefSeq" id="WP_006701263.1">
    <property type="nucleotide sequence ID" value="NZ_JH932300.1"/>
</dbReference>
<dbReference type="PANTHER" id="PTHR43434:SF1">
    <property type="entry name" value="PHOSPHOGLYCOLATE PHOSPHATASE"/>
    <property type="match status" value="1"/>
</dbReference>
<comment type="caution">
    <text evidence="1">The sequence shown here is derived from an EMBL/GenBank/DDBJ whole genome shotgun (WGS) entry which is preliminary data.</text>
</comment>
<evidence type="ECO:0008006" key="3">
    <source>
        <dbReference type="Google" id="ProtNLM"/>
    </source>
</evidence>
<dbReference type="CDD" id="cd01427">
    <property type="entry name" value="HAD_like"/>
    <property type="match status" value="1"/>
</dbReference>
<dbReference type="InterPro" id="IPR023214">
    <property type="entry name" value="HAD_sf"/>
</dbReference>
<dbReference type="STRING" id="883112.HMPREF9707_00600"/>
<dbReference type="InterPro" id="IPR036412">
    <property type="entry name" value="HAD-like_sf"/>
</dbReference>
<dbReference type="Gene3D" id="3.40.50.1000">
    <property type="entry name" value="HAD superfamily/HAD-like"/>
    <property type="match status" value="1"/>
</dbReference>
<accession>K1LR79</accession>
<dbReference type="Proteomes" id="UP000005147">
    <property type="component" value="Unassembled WGS sequence"/>
</dbReference>
<dbReference type="GO" id="GO:0006281">
    <property type="term" value="P:DNA repair"/>
    <property type="evidence" value="ECO:0007669"/>
    <property type="project" value="TreeGrafter"/>
</dbReference>
<gene>
    <name evidence="1" type="ORF">HMPREF9707_00600</name>
</gene>
<dbReference type="PANTHER" id="PTHR43434">
    <property type="entry name" value="PHOSPHOGLYCOLATE PHOSPHATASE"/>
    <property type="match status" value="1"/>
</dbReference>
<name>K1LR79_9LACT</name>
<dbReference type="PATRIC" id="fig|883112.3.peg.596"/>
<dbReference type="InterPro" id="IPR041492">
    <property type="entry name" value="HAD_2"/>
</dbReference>
<keyword evidence="2" id="KW-1185">Reference proteome</keyword>
<dbReference type="SUPFAM" id="SSF56784">
    <property type="entry name" value="HAD-like"/>
    <property type="match status" value="1"/>
</dbReference>